<dbReference type="Pfam" id="PF01208">
    <property type="entry name" value="URO-D"/>
    <property type="match status" value="1"/>
</dbReference>
<dbReference type="EMBL" id="LAZR01002021">
    <property type="protein sequence ID" value="KKN35681.1"/>
    <property type="molecule type" value="Genomic_DNA"/>
</dbReference>
<dbReference type="InterPro" id="IPR000257">
    <property type="entry name" value="Uroporphyrinogen_deCOase"/>
</dbReference>
<dbReference type="Gene3D" id="3.20.20.210">
    <property type="match status" value="1"/>
</dbReference>
<dbReference type="GO" id="GO:0004853">
    <property type="term" value="F:uroporphyrinogen decarboxylase activity"/>
    <property type="evidence" value="ECO:0007669"/>
    <property type="project" value="InterPro"/>
</dbReference>
<evidence type="ECO:0000259" key="1">
    <source>
        <dbReference type="Pfam" id="PF01208"/>
    </source>
</evidence>
<dbReference type="SUPFAM" id="SSF51726">
    <property type="entry name" value="UROD/MetE-like"/>
    <property type="match status" value="1"/>
</dbReference>
<organism evidence="2">
    <name type="scientific">marine sediment metagenome</name>
    <dbReference type="NCBI Taxonomy" id="412755"/>
    <lineage>
        <taxon>unclassified sequences</taxon>
        <taxon>metagenomes</taxon>
        <taxon>ecological metagenomes</taxon>
    </lineage>
</organism>
<reference evidence="2" key="1">
    <citation type="journal article" date="2015" name="Nature">
        <title>Complex archaea that bridge the gap between prokaryotes and eukaryotes.</title>
        <authorList>
            <person name="Spang A."/>
            <person name="Saw J.H."/>
            <person name="Jorgensen S.L."/>
            <person name="Zaremba-Niedzwiedzka K."/>
            <person name="Martijn J."/>
            <person name="Lind A.E."/>
            <person name="van Eijk R."/>
            <person name="Schleper C."/>
            <person name="Guy L."/>
            <person name="Ettema T.J."/>
        </authorList>
    </citation>
    <scope>NUCLEOTIDE SEQUENCE</scope>
</reference>
<sequence length="322" mass="36300">MTPKENFLRAIRHDNPQWVPVHAGVIVWIGPPITERPGEPIRDDFGVLWDLQEGAQGGTYPAHGGHTITDLAKWREQITWPDVDGADWPGVAERVAEVDRETTLIQGSVEFGLFERSWLLLGMDEAFISYLTQPELMEEMISALADYKIEVIRRFHEAAGGALDILWYGDDWGTQSQLFLPPEVWRRIIKPHTGRIYDCIHELGMIIDQHTCGKIDEIFDDMVKMGCDMWNPCQPCNDLAGMKRRHAGKIAFSGGIDSQFVLDRPGVTTDDVRAEVRRRIDELAYGGGYIAGPSHGVPYDEDLINAMDDEIATYGRACYAKE</sequence>
<dbReference type="AlphaFoldDB" id="A0A0F9SFC1"/>
<protein>
    <recommendedName>
        <fullName evidence="1">Uroporphyrinogen decarboxylase (URO-D) domain-containing protein</fullName>
    </recommendedName>
</protein>
<dbReference type="InterPro" id="IPR052024">
    <property type="entry name" value="Methanogen_methyltrans"/>
</dbReference>
<dbReference type="GO" id="GO:0006779">
    <property type="term" value="P:porphyrin-containing compound biosynthetic process"/>
    <property type="evidence" value="ECO:0007669"/>
    <property type="project" value="InterPro"/>
</dbReference>
<dbReference type="PANTHER" id="PTHR47099">
    <property type="entry name" value="METHYLCOBAMIDE:COM METHYLTRANSFERASE MTBA"/>
    <property type="match status" value="1"/>
</dbReference>
<accession>A0A0F9SFC1</accession>
<evidence type="ECO:0000313" key="2">
    <source>
        <dbReference type="EMBL" id="KKN35681.1"/>
    </source>
</evidence>
<feature type="domain" description="Uroporphyrinogen decarboxylase (URO-D)" evidence="1">
    <location>
        <begin position="129"/>
        <end position="305"/>
    </location>
</feature>
<comment type="caution">
    <text evidence="2">The sequence shown here is derived from an EMBL/GenBank/DDBJ whole genome shotgun (WGS) entry which is preliminary data.</text>
</comment>
<dbReference type="PANTHER" id="PTHR47099:SF1">
    <property type="entry name" value="METHYLCOBAMIDE:COM METHYLTRANSFERASE MTBA"/>
    <property type="match status" value="1"/>
</dbReference>
<name>A0A0F9SFC1_9ZZZZ</name>
<proteinExistence type="predicted"/>
<dbReference type="InterPro" id="IPR038071">
    <property type="entry name" value="UROD/MetE-like_sf"/>
</dbReference>
<gene>
    <name evidence="2" type="ORF">LCGC14_0781250</name>
</gene>